<feature type="transmembrane region" description="Helical" evidence="12">
    <location>
        <begin position="227"/>
        <end position="250"/>
    </location>
</feature>
<keyword evidence="5" id="KW-0813">Transport</keyword>
<evidence type="ECO:0000256" key="5">
    <source>
        <dbReference type="ARBA" id="ARBA00022448"/>
    </source>
</evidence>
<dbReference type="GO" id="GO:0009060">
    <property type="term" value="P:aerobic respiration"/>
    <property type="evidence" value="ECO:0007669"/>
    <property type="project" value="TreeGrafter"/>
</dbReference>
<protein>
    <recommendedName>
        <fullName evidence="4 11">NADH-ubiquinone oxidoreductase chain 1</fullName>
        <ecNumber evidence="11">7.1.1.2</ecNumber>
    </recommendedName>
</protein>
<evidence type="ECO:0000256" key="3">
    <source>
        <dbReference type="ARBA" id="ARBA00010535"/>
    </source>
</evidence>
<keyword evidence="11 13" id="KW-0496">Mitochondrion</keyword>
<evidence type="ECO:0000256" key="12">
    <source>
        <dbReference type="SAM" id="Phobius"/>
    </source>
</evidence>
<evidence type="ECO:0000256" key="4">
    <source>
        <dbReference type="ARBA" id="ARBA00021009"/>
    </source>
</evidence>
<evidence type="ECO:0000256" key="2">
    <source>
        <dbReference type="ARBA" id="ARBA00004225"/>
    </source>
</evidence>
<evidence type="ECO:0000256" key="6">
    <source>
        <dbReference type="ARBA" id="ARBA00022692"/>
    </source>
</evidence>
<evidence type="ECO:0000256" key="1">
    <source>
        <dbReference type="ARBA" id="ARBA00003257"/>
    </source>
</evidence>
<feature type="transmembrane region" description="Helical" evidence="12">
    <location>
        <begin position="76"/>
        <end position="97"/>
    </location>
</feature>
<gene>
    <name evidence="13" type="primary">nad1</name>
</gene>
<reference evidence="13" key="1">
    <citation type="submission" date="2017-08" db="EMBL/GenBank/DDBJ databases">
        <authorList>
            <person name="de Groot N.N."/>
        </authorList>
    </citation>
    <scope>NUCLEOTIDE SEQUENCE</scope>
</reference>
<comment type="catalytic activity">
    <reaction evidence="11">
        <text>a ubiquinone + NADH + 5 H(+)(in) = a ubiquinol + NAD(+) + 4 H(+)(out)</text>
        <dbReference type="Rhea" id="RHEA:29091"/>
        <dbReference type="Rhea" id="RHEA-COMP:9565"/>
        <dbReference type="Rhea" id="RHEA-COMP:9566"/>
        <dbReference type="ChEBI" id="CHEBI:15378"/>
        <dbReference type="ChEBI" id="CHEBI:16389"/>
        <dbReference type="ChEBI" id="CHEBI:17976"/>
        <dbReference type="ChEBI" id="CHEBI:57540"/>
        <dbReference type="ChEBI" id="CHEBI:57945"/>
        <dbReference type="EC" id="7.1.1.2"/>
    </reaction>
</comment>
<comment type="similarity">
    <text evidence="3 10">Belongs to the complex I subunit 1 family.</text>
</comment>
<dbReference type="PROSITE" id="PS00668">
    <property type="entry name" value="COMPLEX1_ND1_2"/>
    <property type="match status" value="1"/>
</dbReference>
<reference evidence="13" key="2">
    <citation type="journal article" date="2018" name="BMC Genomics">
        <title>The mitochondrial genomes of sarcoptiform mites: are any transfer RNA genes really lost?</title>
        <authorList>
            <person name="Xue X.F."/>
            <person name="Deng W."/>
            <person name="Qu S.X."/>
            <person name="Hong X.Y."/>
            <person name="Shao R."/>
        </authorList>
    </citation>
    <scope>NUCLEOTIDE SEQUENCE</scope>
</reference>
<name>A0A2Z4MAB6_9ACAR</name>
<keyword evidence="9 12" id="KW-0472">Membrane</keyword>
<feature type="transmembrane region" description="Helical" evidence="12">
    <location>
        <begin position="180"/>
        <end position="199"/>
    </location>
</feature>
<dbReference type="AlphaFoldDB" id="A0A2Z4MAB6"/>
<dbReference type="GO" id="GO:0003954">
    <property type="term" value="F:NADH dehydrogenase activity"/>
    <property type="evidence" value="ECO:0007669"/>
    <property type="project" value="TreeGrafter"/>
</dbReference>
<keyword evidence="6 10" id="KW-0812">Transmembrane</keyword>
<keyword evidence="7 12" id="KW-1133">Transmembrane helix</keyword>
<dbReference type="GO" id="GO:0005743">
    <property type="term" value="C:mitochondrial inner membrane"/>
    <property type="evidence" value="ECO:0007669"/>
    <property type="project" value="UniProtKB-SubCell"/>
</dbReference>
<keyword evidence="8 11" id="KW-0830">Ubiquinone</keyword>
<dbReference type="GO" id="GO:0008137">
    <property type="term" value="F:NADH dehydrogenase (ubiquinone) activity"/>
    <property type="evidence" value="ECO:0007669"/>
    <property type="project" value="UniProtKB-EC"/>
</dbReference>
<feature type="transmembrane region" description="Helical" evidence="12">
    <location>
        <begin position="147"/>
        <end position="168"/>
    </location>
</feature>
<organism evidence="13">
    <name type="scientific">Histiostoma feroniarum</name>
    <dbReference type="NCBI Taxonomy" id="334618"/>
    <lineage>
        <taxon>Eukaryota</taxon>
        <taxon>Metazoa</taxon>
        <taxon>Ecdysozoa</taxon>
        <taxon>Arthropoda</taxon>
        <taxon>Chelicerata</taxon>
        <taxon>Arachnida</taxon>
        <taxon>Acari</taxon>
        <taxon>Acariformes</taxon>
        <taxon>Sarcoptiformes</taxon>
        <taxon>Astigmata</taxon>
        <taxon>Histiostomatoidea</taxon>
        <taxon>Histiostomatidae</taxon>
        <taxon>Histiostoma</taxon>
    </lineage>
</organism>
<keyword evidence="10" id="KW-0520">NAD</keyword>
<evidence type="ECO:0000256" key="9">
    <source>
        <dbReference type="ARBA" id="ARBA00023136"/>
    </source>
</evidence>
<dbReference type="PANTHER" id="PTHR11432">
    <property type="entry name" value="NADH DEHYDROGENASE SUBUNIT 1"/>
    <property type="match status" value="1"/>
</dbReference>
<evidence type="ECO:0000313" key="13">
    <source>
        <dbReference type="EMBL" id="AWX53524.1"/>
    </source>
</evidence>
<dbReference type="PANTHER" id="PTHR11432:SF3">
    <property type="entry name" value="NADH-UBIQUINONE OXIDOREDUCTASE CHAIN 1"/>
    <property type="match status" value="1"/>
</dbReference>
<evidence type="ECO:0000256" key="10">
    <source>
        <dbReference type="RuleBase" id="RU000471"/>
    </source>
</evidence>
<dbReference type="EC" id="7.1.1.2" evidence="11"/>
<comment type="function">
    <text evidence="1">Core subunit of the mitochondrial membrane respiratory chain NADH dehydrogenase (Complex I) that is believed to belong to the minimal assembly required for catalysis. Complex I functions in the transfer of electrons from NADH to the respiratory chain. The immediate electron acceptor for the enzyme is believed to be ubiquinone.</text>
</comment>
<evidence type="ECO:0000256" key="7">
    <source>
        <dbReference type="ARBA" id="ARBA00022989"/>
    </source>
</evidence>
<feature type="transmembrane region" description="Helical" evidence="12">
    <location>
        <begin position="12"/>
        <end position="31"/>
    </location>
</feature>
<geneLocation type="mitochondrion" evidence="13"/>
<dbReference type="InterPro" id="IPR001694">
    <property type="entry name" value="NADH_UbQ_OxRdtase_su1/FPO"/>
</dbReference>
<evidence type="ECO:0000256" key="11">
    <source>
        <dbReference type="RuleBase" id="RU000473"/>
    </source>
</evidence>
<comment type="subcellular location">
    <subcellularLocation>
        <location evidence="10">Mitochondrion inner membrane</location>
        <topology evidence="10">Multi-pass membrane protein</topology>
    </subcellularLocation>
    <subcellularLocation>
        <location evidence="2">Mitochondrion membrane</location>
        <topology evidence="2">Multi-pass membrane protein</topology>
    </subcellularLocation>
</comment>
<dbReference type="EMBL" id="MF596167">
    <property type="protein sequence ID" value="AWX53524.1"/>
    <property type="molecule type" value="Genomic_DNA"/>
</dbReference>
<proteinExistence type="inferred from homology"/>
<feature type="transmembrane region" description="Helical" evidence="12">
    <location>
        <begin position="256"/>
        <end position="274"/>
    </location>
</feature>
<dbReference type="InterPro" id="IPR018086">
    <property type="entry name" value="NADH_UbQ_OxRdtase_su1_CS"/>
</dbReference>
<evidence type="ECO:0000256" key="8">
    <source>
        <dbReference type="ARBA" id="ARBA00023075"/>
    </source>
</evidence>
<sequence>MLTEQPTVMFMMDYMMALVGVLLSVALFTLMERKVMGLMHYRKGPSKVILLGLSQPISDALKLLVKENTKMNSTKITMFMIGPAITLIVMLLMWPMYEFSFMVMPLTIKIIAIFMMMGLNIYGLLTMSWGSNSKYAMLGGHRAVAQVMSYEVCLFMAVLVVLFLWKSYSFSLILKMQQGLWTTACVMPLFLLWVMLCLAESNRTPFDMAEGESEIVSGFNIEYGGGLFALIFISEYGMIIMMSFVTSLLFMGENFIMAKTLMVTLLFVWTRCSFPRVRYNDLMMVSWKMALPFTLSLLNLSIMV</sequence>
<feature type="transmembrane region" description="Helical" evidence="12">
    <location>
        <begin position="103"/>
        <end position="126"/>
    </location>
</feature>
<dbReference type="Pfam" id="PF00146">
    <property type="entry name" value="NADHdh"/>
    <property type="match status" value="1"/>
</dbReference>
<accession>A0A2Z4MAB6</accession>